<dbReference type="AlphaFoldDB" id="A0A2N1N4I3"/>
<dbReference type="VEuPathDB" id="FungiDB:FUN_017110"/>
<comment type="caution">
    <text evidence="1">The sequence shown here is derived from an EMBL/GenBank/DDBJ whole genome shotgun (WGS) entry which is preliminary data.</text>
</comment>
<proteinExistence type="predicted"/>
<protein>
    <submittedName>
        <fullName evidence="1">Uncharacterized protein</fullName>
    </submittedName>
</protein>
<reference evidence="1 2" key="1">
    <citation type="submission" date="2016-04" db="EMBL/GenBank/DDBJ databases">
        <title>Genome analyses suggest a sexual origin of heterokaryosis in a supposedly ancient asexual fungus.</title>
        <authorList>
            <person name="Ropars J."/>
            <person name="Sedzielewska K."/>
            <person name="Noel J."/>
            <person name="Charron P."/>
            <person name="Farinelli L."/>
            <person name="Marton T."/>
            <person name="Kruger M."/>
            <person name="Pelin A."/>
            <person name="Brachmann A."/>
            <person name="Corradi N."/>
        </authorList>
    </citation>
    <scope>NUCLEOTIDE SEQUENCE [LARGE SCALE GENOMIC DNA]</scope>
    <source>
        <strain evidence="1 2">C2</strain>
    </source>
</reference>
<evidence type="ECO:0000313" key="2">
    <source>
        <dbReference type="Proteomes" id="UP000233469"/>
    </source>
</evidence>
<sequence length="104" mass="12242">MLITNSIYTGRPIIDETTVPSYIRTGDSYFCQKEYHINTMVQGFGLPQIFYTMTMAENHSLHLHKILSKTDNKDTLPSNHSFHTYLYYHHHLSSIHQSLWKIQI</sequence>
<name>A0A2N1N4I3_9GLOM</name>
<reference evidence="1 2" key="2">
    <citation type="submission" date="2017-10" db="EMBL/GenBank/DDBJ databases">
        <title>Extensive intraspecific genome diversity in a model arbuscular mycorrhizal fungus.</title>
        <authorList>
            <person name="Chen E.C.H."/>
            <person name="Morin E."/>
            <person name="Baudet D."/>
            <person name="Noel J."/>
            <person name="Ndikumana S."/>
            <person name="Charron P."/>
            <person name="St-Onge C."/>
            <person name="Giorgi J."/>
            <person name="Grigoriev I.V."/>
            <person name="Roux C."/>
            <person name="Martin F.M."/>
            <person name="Corradi N."/>
        </authorList>
    </citation>
    <scope>NUCLEOTIDE SEQUENCE [LARGE SCALE GENOMIC DNA]</scope>
    <source>
        <strain evidence="1 2">C2</strain>
    </source>
</reference>
<gene>
    <name evidence="1" type="ORF">RhiirC2_781791</name>
</gene>
<dbReference type="VEuPathDB" id="FungiDB:RhiirFUN_002004"/>
<dbReference type="Proteomes" id="UP000233469">
    <property type="component" value="Unassembled WGS sequence"/>
</dbReference>
<dbReference type="EMBL" id="LLXL01000801">
    <property type="protein sequence ID" value="PKK68796.1"/>
    <property type="molecule type" value="Genomic_DNA"/>
</dbReference>
<evidence type="ECO:0000313" key="1">
    <source>
        <dbReference type="EMBL" id="PKK68796.1"/>
    </source>
</evidence>
<dbReference type="VEuPathDB" id="FungiDB:RhiirA1_461415"/>
<accession>A0A2N1N4I3</accession>
<organism evidence="1 2">
    <name type="scientific">Rhizophagus irregularis</name>
    <dbReference type="NCBI Taxonomy" id="588596"/>
    <lineage>
        <taxon>Eukaryota</taxon>
        <taxon>Fungi</taxon>
        <taxon>Fungi incertae sedis</taxon>
        <taxon>Mucoromycota</taxon>
        <taxon>Glomeromycotina</taxon>
        <taxon>Glomeromycetes</taxon>
        <taxon>Glomerales</taxon>
        <taxon>Glomeraceae</taxon>
        <taxon>Rhizophagus</taxon>
    </lineage>
</organism>